<organism evidence="1 2">
    <name type="scientific">Dufourea novaeangliae</name>
    <name type="common">Sweat bee</name>
    <dbReference type="NCBI Taxonomy" id="178035"/>
    <lineage>
        <taxon>Eukaryota</taxon>
        <taxon>Metazoa</taxon>
        <taxon>Ecdysozoa</taxon>
        <taxon>Arthropoda</taxon>
        <taxon>Hexapoda</taxon>
        <taxon>Insecta</taxon>
        <taxon>Pterygota</taxon>
        <taxon>Neoptera</taxon>
        <taxon>Endopterygota</taxon>
        <taxon>Hymenoptera</taxon>
        <taxon>Apocrita</taxon>
        <taxon>Aculeata</taxon>
        <taxon>Apoidea</taxon>
        <taxon>Anthophila</taxon>
        <taxon>Halictidae</taxon>
        <taxon>Rophitinae</taxon>
        <taxon>Dufourea</taxon>
    </lineage>
</organism>
<keyword evidence="2" id="KW-1185">Reference proteome</keyword>
<accession>A0A154P2G0</accession>
<reference evidence="1 2" key="1">
    <citation type="submission" date="2015-07" db="EMBL/GenBank/DDBJ databases">
        <title>The genome of Dufourea novaeangliae.</title>
        <authorList>
            <person name="Pan H."/>
            <person name="Kapheim K."/>
        </authorList>
    </citation>
    <scope>NUCLEOTIDE SEQUENCE [LARGE SCALE GENOMIC DNA]</scope>
    <source>
        <strain evidence="1">0120121106</strain>
        <tissue evidence="1">Whole body</tissue>
    </source>
</reference>
<dbReference type="EMBL" id="KQ434795">
    <property type="protein sequence ID" value="KZC05524.1"/>
    <property type="molecule type" value="Genomic_DNA"/>
</dbReference>
<sequence length="72" mass="7968">MVGRLPQTVVGFAQLPQPDRRIRSEWESGPGGVAAYCRPETEPGNGLWTERKFGLGGMSAYYRPKFEPVDGL</sequence>
<proteinExistence type="predicted"/>
<dbReference type="Proteomes" id="UP000076502">
    <property type="component" value="Unassembled WGS sequence"/>
</dbReference>
<dbReference type="AlphaFoldDB" id="A0A154P2G0"/>
<protein>
    <submittedName>
        <fullName evidence="1">Uncharacterized protein</fullName>
    </submittedName>
</protein>
<name>A0A154P2G0_DUFNO</name>
<evidence type="ECO:0000313" key="1">
    <source>
        <dbReference type="EMBL" id="KZC05524.1"/>
    </source>
</evidence>
<evidence type="ECO:0000313" key="2">
    <source>
        <dbReference type="Proteomes" id="UP000076502"/>
    </source>
</evidence>
<gene>
    <name evidence="1" type="ORF">WN55_06738</name>
</gene>